<dbReference type="InterPro" id="IPR020904">
    <property type="entry name" value="Sc_DH/Rdtase_CS"/>
</dbReference>
<dbReference type="PROSITE" id="PS00061">
    <property type="entry name" value="ADH_SHORT"/>
    <property type="match status" value="1"/>
</dbReference>
<keyword evidence="5" id="KW-1185">Reference proteome</keyword>
<comment type="similarity">
    <text evidence="1">Belongs to the short-chain dehydrogenases/reductases (SDR) family.</text>
</comment>
<accession>C7MCR3</accession>
<dbReference type="STRING" id="446465.Bfae_15410"/>
<sequence length="313" mass="33316">MRGEGEEASSRLVPAVALRAHELSTRDGEPSFPRQDQQPPGLTAPMRPVPDHGEHSYIGHGRLHGLSTLITGGDSGIGRAVAIAFAREGADVALSYLPEEQEDAEETGRWIEQAGRRALLLPGDIREERWARSLVTRTREEFGRLDVLVNNAAFQWGRAEPAGLAGIDSARLHRTLTTNLEALFWITQEAAQHLGEGASVINCSSIQSYDPSVPLMDYAATKAAINNVTVNLAADLGPRGIRVNAVAPGPIWTPLNVATRVADDYVEFGANTPLGRAGQPAEVAGAFVFLASPAEASYVSGTVLGVTGGRPVF</sequence>
<dbReference type="AlphaFoldDB" id="C7MCR3"/>
<dbReference type="KEGG" id="bfa:Bfae_15410"/>
<evidence type="ECO:0000256" key="2">
    <source>
        <dbReference type="ARBA" id="ARBA00023002"/>
    </source>
</evidence>
<dbReference type="SUPFAM" id="SSF51735">
    <property type="entry name" value="NAD(P)-binding Rossmann-fold domains"/>
    <property type="match status" value="1"/>
</dbReference>
<organism evidence="4 5">
    <name type="scientific">Brachybacterium faecium (strain ATCC 43885 / DSM 4810 / JCM 11609 / LMG 19847 / NBRC 14762 / NCIMB 9860 / 6-10)</name>
    <dbReference type="NCBI Taxonomy" id="446465"/>
    <lineage>
        <taxon>Bacteria</taxon>
        <taxon>Bacillati</taxon>
        <taxon>Actinomycetota</taxon>
        <taxon>Actinomycetes</taxon>
        <taxon>Micrococcales</taxon>
        <taxon>Dermabacteraceae</taxon>
        <taxon>Brachybacterium</taxon>
    </lineage>
</organism>
<dbReference type="InterPro" id="IPR002347">
    <property type="entry name" value="SDR_fam"/>
</dbReference>
<dbReference type="Proteomes" id="UP000001919">
    <property type="component" value="Chromosome"/>
</dbReference>
<dbReference type="PRINTS" id="PR00080">
    <property type="entry name" value="SDRFAMILY"/>
</dbReference>
<dbReference type="Gene3D" id="3.40.50.720">
    <property type="entry name" value="NAD(P)-binding Rossmann-like Domain"/>
    <property type="match status" value="1"/>
</dbReference>
<dbReference type="OrthoDB" id="9809287at2"/>
<evidence type="ECO:0008006" key="6">
    <source>
        <dbReference type="Google" id="ProtNLM"/>
    </source>
</evidence>
<dbReference type="HOGENOM" id="CLU_010194_4_0_11"/>
<dbReference type="Pfam" id="PF13561">
    <property type="entry name" value="adh_short_C2"/>
    <property type="match status" value="1"/>
</dbReference>
<feature type="region of interest" description="Disordered" evidence="3">
    <location>
        <begin position="1"/>
        <end position="47"/>
    </location>
</feature>
<protein>
    <recommendedName>
        <fullName evidence="6">NAD(P)-dependent dehydrogenase</fullName>
    </recommendedName>
</protein>
<dbReference type="PANTHER" id="PTHR48107">
    <property type="entry name" value="NADPH-DEPENDENT ALDEHYDE REDUCTASE-LIKE PROTEIN, CHLOROPLASTIC-RELATED"/>
    <property type="match status" value="1"/>
</dbReference>
<evidence type="ECO:0000256" key="1">
    <source>
        <dbReference type="ARBA" id="ARBA00006484"/>
    </source>
</evidence>
<proteinExistence type="inferred from homology"/>
<gene>
    <name evidence="4" type="ordered locus">Bfae_15410</name>
</gene>
<feature type="compositionally biased region" description="Basic and acidic residues" evidence="3">
    <location>
        <begin position="19"/>
        <end position="29"/>
    </location>
</feature>
<evidence type="ECO:0000313" key="4">
    <source>
        <dbReference type="EMBL" id="ACU85370.1"/>
    </source>
</evidence>
<dbReference type="PATRIC" id="fig|446465.5.peg.1534"/>
<keyword evidence="2" id="KW-0560">Oxidoreductase</keyword>
<dbReference type="PRINTS" id="PR00081">
    <property type="entry name" value="GDHRDH"/>
</dbReference>
<dbReference type="PANTHER" id="PTHR48107:SF16">
    <property type="entry name" value="NADPH-DEPENDENT ALDEHYDE REDUCTASE 1, CHLOROPLASTIC"/>
    <property type="match status" value="1"/>
</dbReference>
<dbReference type="eggNOG" id="COG1028">
    <property type="taxonomic scope" value="Bacteria"/>
</dbReference>
<dbReference type="GO" id="GO:0016614">
    <property type="term" value="F:oxidoreductase activity, acting on CH-OH group of donors"/>
    <property type="evidence" value="ECO:0007669"/>
    <property type="project" value="UniProtKB-ARBA"/>
</dbReference>
<name>C7MCR3_BRAFD</name>
<evidence type="ECO:0000313" key="5">
    <source>
        <dbReference type="Proteomes" id="UP000001919"/>
    </source>
</evidence>
<dbReference type="InterPro" id="IPR036291">
    <property type="entry name" value="NAD(P)-bd_dom_sf"/>
</dbReference>
<evidence type="ECO:0000256" key="3">
    <source>
        <dbReference type="SAM" id="MobiDB-lite"/>
    </source>
</evidence>
<dbReference type="EMBL" id="CP001643">
    <property type="protein sequence ID" value="ACU85370.1"/>
    <property type="molecule type" value="Genomic_DNA"/>
</dbReference>
<reference evidence="4 5" key="1">
    <citation type="journal article" date="2009" name="Stand. Genomic Sci.">
        <title>Complete genome sequence of Brachybacterium faecium type strain (Schefferle 6-10).</title>
        <authorList>
            <person name="Lapidus A."/>
            <person name="Pukall R."/>
            <person name="Labuttii K."/>
            <person name="Copeland A."/>
            <person name="Del Rio T.G."/>
            <person name="Nolan M."/>
            <person name="Chen F."/>
            <person name="Lucas S."/>
            <person name="Tice H."/>
            <person name="Cheng J.F."/>
            <person name="Bruce D."/>
            <person name="Goodwin L."/>
            <person name="Pitluck S."/>
            <person name="Rohde M."/>
            <person name="Goker M."/>
            <person name="Pati A."/>
            <person name="Ivanova N."/>
            <person name="Mavrommatis K."/>
            <person name="Chen A."/>
            <person name="Palaniappan K."/>
            <person name="D'haeseleer P."/>
            <person name="Chain P."/>
            <person name="Bristow J."/>
            <person name="Eisen J.A."/>
            <person name="Markowitz V."/>
            <person name="Hugenholtz P."/>
            <person name="Kyrpides N.C."/>
            <person name="Klenk H.P."/>
        </authorList>
    </citation>
    <scope>NUCLEOTIDE SEQUENCE [LARGE SCALE GENOMIC DNA]</scope>
    <source>
        <strain evidence="5">ATCC 43885 / DSM 4810 / JCM 11609 / LMG 19847 / NBRC 14762 / NCIMB 9860 / 6-10</strain>
    </source>
</reference>
<dbReference type="FunFam" id="3.40.50.720:FF:000084">
    <property type="entry name" value="Short-chain dehydrogenase reductase"/>
    <property type="match status" value="1"/>
</dbReference>